<proteinExistence type="predicted"/>
<dbReference type="OrthoDB" id="5859943at2759"/>
<dbReference type="GO" id="GO:0016779">
    <property type="term" value="F:nucleotidyltransferase activity"/>
    <property type="evidence" value="ECO:0007669"/>
    <property type="project" value="UniProtKB-KW"/>
</dbReference>
<dbReference type="SUPFAM" id="SSF50630">
    <property type="entry name" value="Acid proteases"/>
    <property type="match status" value="1"/>
</dbReference>
<evidence type="ECO:0000256" key="1">
    <source>
        <dbReference type="ARBA" id="ARBA00022679"/>
    </source>
</evidence>
<dbReference type="PANTHER" id="PTHR37984">
    <property type="entry name" value="PROTEIN CBG26694"/>
    <property type="match status" value="1"/>
</dbReference>
<evidence type="ECO:0000313" key="7">
    <source>
        <dbReference type="WBParaSite" id="HPBE_0002561901-mRNA-1"/>
    </source>
</evidence>
<dbReference type="Proteomes" id="UP000050761">
    <property type="component" value="Unassembled WGS sequence"/>
</dbReference>
<dbReference type="WBParaSite" id="HPBE_0002561901-mRNA-1">
    <property type="protein sequence ID" value="HPBE_0002561901-mRNA-1"/>
    <property type="gene ID" value="HPBE_0002561901"/>
</dbReference>
<dbReference type="InterPro" id="IPR021109">
    <property type="entry name" value="Peptidase_aspartic_dom_sf"/>
</dbReference>
<evidence type="ECO:0000256" key="2">
    <source>
        <dbReference type="ARBA" id="ARBA00022695"/>
    </source>
</evidence>
<gene>
    <name evidence="5" type="ORF">HPBE_LOCUS25618</name>
</gene>
<name>A0A183GSE9_HELPZ</name>
<keyword evidence="4" id="KW-0378">Hydrolase</keyword>
<dbReference type="InterPro" id="IPR050951">
    <property type="entry name" value="Retrovirus_Pol_polyprotein"/>
</dbReference>
<organism evidence="6 7">
    <name type="scientific">Heligmosomoides polygyrus</name>
    <name type="common">Parasitic roundworm</name>
    <dbReference type="NCBI Taxonomy" id="6339"/>
    <lineage>
        <taxon>Eukaryota</taxon>
        <taxon>Metazoa</taxon>
        <taxon>Ecdysozoa</taxon>
        <taxon>Nematoda</taxon>
        <taxon>Chromadorea</taxon>
        <taxon>Rhabditida</taxon>
        <taxon>Rhabditina</taxon>
        <taxon>Rhabditomorpha</taxon>
        <taxon>Strongyloidea</taxon>
        <taxon>Heligmosomidae</taxon>
        <taxon>Heligmosomoides</taxon>
    </lineage>
</organism>
<keyword evidence="2" id="KW-0548">Nucleotidyltransferase</keyword>
<reference evidence="5 6" key="1">
    <citation type="submission" date="2018-11" db="EMBL/GenBank/DDBJ databases">
        <authorList>
            <consortium name="Pathogen Informatics"/>
        </authorList>
    </citation>
    <scope>NUCLEOTIDE SEQUENCE [LARGE SCALE GENOMIC DNA]</scope>
</reference>
<reference evidence="7" key="2">
    <citation type="submission" date="2019-09" db="UniProtKB">
        <authorList>
            <consortium name="WormBaseParasite"/>
        </authorList>
    </citation>
    <scope>IDENTIFICATION</scope>
</reference>
<evidence type="ECO:0000256" key="3">
    <source>
        <dbReference type="ARBA" id="ARBA00022722"/>
    </source>
</evidence>
<accession>A0A3P8IAQ5</accession>
<dbReference type="AlphaFoldDB" id="A0A183GSE9"/>
<keyword evidence="4" id="KW-0255">Endonuclease</keyword>
<dbReference type="PANTHER" id="PTHR37984:SF5">
    <property type="entry name" value="PROTEIN NYNRIN-LIKE"/>
    <property type="match status" value="1"/>
</dbReference>
<evidence type="ECO:0000256" key="4">
    <source>
        <dbReference type="ARBA" id="ARBA00022759"/>
    </source>
</evidence>
<evidence type="ECO:0000313" key="6">
    <source>
        <dbReference type="Proteomes" id="UP000050761"/>
    </source>
</evidence>
<accession>A0A183GSE9</accession>
<evidence type="ECO:0000313" key="5">
    <source>
        <dbReference type="EMBL" id="VDP52526.1"/>
    </source>
</evidence>
<protein>
    <submittedName>
        <fullName evidence="7">Peptidase A2 domain-containing protein</fullName>
    </submittedName>
</protein>
<dbReference type="GO" id="GO:0004519">
    <property type="term" value="F:endonuclease activity"/>
    <property type="evidence" value="ECO:0007669"/>
    <property type="project" value="UniProtKB-KW"/>
</dbReference>
<dbReference type="EMBL" id="UZAH01038240">
    <property type="protein sequence ID" value="VDP52526.1"/>
    <property type="molecule type" value="Genomic_DNA"/>
</dbReference>
<keyword evidence="6" id="KW-1185">Reference proteome</keyword>
<keyword evidence="1" id="KW-0808">Transferase</keyword>
<keyword evidence="3" id="KW-0540">Nuclease</keyword>
<sequence length="153" mass="17217">MRLDTYADVTLLSERDWIAIGRPKLQPPYLTLKSANNMEIRVRGHFKCSFVIDGQRGNGSCHVADTKSLLGLDWITQHQPLYRNLVEGTCNTVSVSTLPTLRSSLMARMQSKFAPVFAPGLECCTKSKATLKLKRWRCPFLHVVPLETARLVS</sequence>